<dbReference type="InterPro" id="IPR036291">
    <property type="entry name" value="NAD(P)-bd_dom_sf"/>
</dbReference>
<comment type="similarity">
    <text evidence="1">Belongs to the short-chain dehydrogenases/reductases (SDR) family.</text>
</comment>
<dbReference type="Gene3D" id="3.40.50.720">
    <property type="entry name" value="NAD(P)-binding Rossmann-like Domain"/>
    <property type="match status" value="1"/>
</dbReference>
<evidence type="ECO:0000256" key="2">
    <source>
        <dbReference type="ARBA" id="ARBA00023002"/>
    </source>
</evidence>
<dbReference type="PANTHER" id="PTHR24321">
    <property type="entry name" value="DEHYDROGENASES, SHORT CHAIN"/>
    <property type="match status" value="1"/>
</dbReference>
<dbReference type="Pfam" id="PF13561">
    <property type="entry name" value="adh_short_C2"/>
    <property type="match status" value="1"/>
</dbReference>
<dbReference type="CDD" id="cd05233">
    <property type="entry name" value="SDR_c"/>
    <property type="match status" value="1"/>
</dbReference>
<dbReference type="SUPFAM" id="SSF51735">
    <property type="entry name" value="NAD(P)-binding Rossmann-fold domains"/>
    <property type="match status" value="1"/>
</dbReference>
<evidence type="ECO:0000313" key="3">
    <source>
        <dbReference type="EMBL" id="SDB49113.1"/>
    </source>
</evidence>
<protein>
    <submittedName>
        <fullName evidence="3">NAD(P)-dependent dehydrogenase, short-chain alcohol dehydrogenase family</fullName>
    </submittedName>
</protein>
<evidence type="ECO:0000313" key="4">
    <source>
        <dbReference type="Proteomes" id="UP000199071"/>
    </source>
</evidence>
<keyword evidence="4" id="KW-1185">Reference proteome</keyword>
<proteinExistence type="inferred from homology"/>
<dbReference type="Proteomes" id="UP000199071">
    <property type="component" value="Unassembled WGS sequence"/>
</dbReference>
<dbReference type="STRING" id="665467.SAMN02982931_03836"/>
<keyword evidence="2" id="KW-0560">Oxidoreductase</keyword>
<dbReference type="PANTHER" id="PTHR24321:SF8">
    <property type="entry name" value="ESTRADIOL 17-BETA-DEHYDROGENASE 8-RELATED"/>
    <property type="match status" value="1"/>
</dbReference>
<dbReference type="FunFam" id="3.40.50.720:FF:000084">
    <property type="entry name" value="Short-chain dehydrogenase reductase"/>
    <property type="match status" value="1"/>
</dbReference>
<dbReference type="GO" id="GO:0016491">
    <property type="term" value="F:oxidoreductase activity"/>
    <property type="evidence" value="ECO:0007669"/>
    <property type="project" value="UniProtKB-KW"/>
</dbReference>
<dbReference type="EMBL" id="FMXQ01000008">
    <property type="protein sequence ID" value="SDB49113.1"/>
    <property type="molecule type" value="Genomic_DNA"/>
</dbReference>
<gene>
    <name evidence="3" type="ORF">SAMN02982931_03836</name>
</gene>
<sequence length="263" mass="27413">MTDVSDIRTVVVTGGASGIGEACAERFAAGGWRVIIGDINTGRGEAVAERLRNAGGDCRFLDVDVADDDAVASFTAAVHADGARVDALVNSGGILQNAVRVTDLDMAEFDRLWAVNVRGTMVVNQAFGRRMVAAGQGSIVNMCSLTSFRASPQVGYAPGKAALKSMTESLAAELGPSGVRVNAVAPGYTLTPAMQARIDSGDRDPKAVIDQTALRRFVEPREVGEVVFFLCSDAASAVSGTTIPIDCGWLAYSGYAAYASQPE</sequence>
<dbReference type="AlphaFoldDB" id="A0A1G6DVD3"/>
<evidence type="ECO:0000256" key="1">
    <source>
        <dbReference type="ARBA" id="ARBA00006484"/>
    </source>
</evidence>
<dbReference type="PRINTS" id="PR00080">
    <property type="entry name" value="SDRFAMILY"/>
</dbReference>
<accession>A0A1G6DVD3</accession>
<name>A0A1G6DVD3_9HYPH</name>
<dbReference type="InterPro" id="IPR002347">
    <property type="entry name" value="SDR_fam"/>
</dbReference>
<organism evidence="3 4">
    <name type="scientific">Bauldia litoralis</name>
    <dbReference type="NCBI Taxonomy" id="665467"/>
    <lineage>
        <taxon>Bacteria</taxon>
        <taxon>Pseudomonadati</taxon>
        <taxon>Pseudomonadota</taxon>
        <taxon>Alphaproteobacteria</taxon>
        <taxon>Hyphomicrobiales</taxon>
        <taxon>Kaistiaceae</taxon>
        <taxon>Bauldia</taxon>
    </lineage>
</organism>
<reference evidence="3 4" key="1">
    <citation type="submission" date="2016-10" db="EMBL/GenBank/DDBJ databases">
        <authorList>
            <person name="de Groot N.N."/>
        </authorList>
    </citation>
    <scope>NUCLEOTIDE SEQUENCE [LARGE SCALE GENOMIC DNA]</scope>
    <source>
        <strain evidence="3 4">ATCC 35022</strain>
    </source>
</reference>
<dbReference type="PRINTS" id="PR00081">
    <property type="entry name" value="GDHRDH"/>
</dbReference>